<evidence type="ECO:0000313" key="1">
    <source>
        <dbReference type="EMBL" id="KAI3806518.1"/>
    </source>
</evidence>
<sequence length="138" mass="15993">MISLICKIIPHSEMISKIFRPLTHHSTTQIDVLELLLECIVWNHILSHNLYMKDDNHEEDLTIVAYVLYCFKTRVPCNLGYIMFKRMVNLPESFDRNLPFGILFTNLFNNLDICLGPSSASLEKSLTLNSIIREIKLP</sequence>
<proteinExistence type="predicted"/>
<reference evidence="1 2" key="2">
    <citation type="journal article" date="2022" name="Mol. Ecol. Resour.">
        <title>The genomes of chicory, endive, great burdock and yacon provide insights into Asteraceae paleo-polyploidization history and plant inulin production.</title>
        <authorList>
            <person name="Fan W."/>
            <person name="Wang S."/>
            <person name="Wang H."/>
            <person name="Wang A."/>
            <person name="Jiang F."/>
            <person name="Liu H."/>
            <person name="Zhao H."/>
            <person name="Xu D."/>
            <person name="Zhang Y."/>
        </authorList>
    </citation>
    <scope>NUCLEOTIDE SEQUENCE [LARGE SCALE GENOMIC DNA]</scope>
    <source>
        <strain evidence="2">cv. Yunnan</strain>
        <tissue evidence="1">Leaves</tissue>
    </source>
</reference>
<comment type="caution">
    <text evidence="1">The sequence shown here is derived from an EMBL/GenBank/DDBJ whole genome shotgun (WGS) entry which is preliminary data.</text>
</comment>
<dbReference type="EMBL" id="CM042025">
    <property type="protein sequence ID" value="KAI3806518.1"/>
    <property type="molecule type" value="Genomic_DNA"/>
</dbReference>
<protein>
    <submittedName>
        <fullName evidence="1">Uncharacterized protein</fullName>
    </submittedName>
</protein>
<accession>A0ACB9IFR3</accession>
<gene>
    <name evidence="1" type="ORF">L1987_22425</name>
</gene>
<dbReference type="Proteomes" id="UP001056120">
    <property type="component" value="Linkage Group LG08"/>
</dbReference>
<keyword evidence="2" id="KW-1185">Reference proteome</keyword>
<name>A0ACB9IFR3_9ASTR</name>
<reference evidence="2" key="1">
    <citation type="journal article" date="2022" name="Mol. Ecol. Resour.">
        <title>The genomes of chicory, endive, great burdock and yacon provide insights into Asteraceae palaeo-polyploidization history and plant inulin production.</title>
        <authorList>
            <person name="Fan W."/>
            <person name="Wang S."/>
            <person name="Wang H."/>
            <person name="Wang A."/>
            <person name="Jiang F."/>
            <person name="Liu H."/>
            <person name="Zhao H."/>
            <person name="Xu D."/>
            <person name="Zhang Y."/>
        </authorList>
    </citation>
    <scope>NUCLEOTIDE SEQUENCE [LARGE SCALE GENOMIC DNA]</scope>
    <source>
        <strain evidence="2">cv. Yunnan</strain>
    </source>
</reference>
<evidence type="ECO:0000313" key="2">
    <source>
        <dbReference type="Proteomes" id="UP001056120"/>
    </source>
</evidence>
<organism evidence="1 2">
    <name type="scientific">Smallanthus sonchifolius</name>
    <dbReference type="NCBI Taxonomy" id="185202"/>
    <lineage>
        <taxon>Eukaryota</taxon>
        <taxon>Viridiplantae</taxon>
        <taxon>Streptophyta</taxon>
        <taxon>Embryophyta</taxon>
        <taxon>Tracheophyta</taxon>
        <taxon>Spermatophyta</taxon>
        <taxon>Magnoliopsida</taxon>
        <taxon>eudicotyledons</taxon>
        <taxon>Gunneridae</taxon>
        <taxon>Pentapetalae</taxon>
        <taxon>asterids</taxon>
        <taxon>campanulids</taxon>
        <taxon>Asterales</taxon>
        <taxon>Asteraceae</taxon>
        <taxon>Asteroideae</taxon>
        <taxon>Heliantheae alliance</taxon>
        <taxon>Millerieae</taxon>
        <taxon>Smallanthus</taxon>
    </lineage>
</organism>